<dbReference type="PANTHER" id="PTHR33077">
    <property type="entry name" value="PROTEIN TIFY 4A-RELATED-RELATED"/>
    <property type="match status" value="1"/>
</dbReference>
<dbReference type="PANTHER" id="PTHR33077:SF61">
    <property type="entry name" value="PROTEIN TIFY 3A-RELATED"/>
    <property type="match status" value="1"/>
</dbReference>
<protein>
    <submittedName>
        <fullName evidence="2">Uncharacterized protein</fullName>
    </submittedName>
</protein>
<dbReference type="GO" id="GO:0031347">
    <property type="term" value="P:regulation of defense response"/>
    <property type="evidence" value="ECO:0007669"/>
    <property type="project" value="TreeGrafter"/>
</dbReference>
<dbReference type="GO" id="GO:0005634">
    <property type="term" value="C:nucleus"/>
    <property type="evidence" value="ECO:0007669"/>
    <property type="project" value="TreeGrafter"/>
</dbReference>
<comment type="caution">
    <text evidence="2">The sequence shown here is derived from an EMBL/GenBank/DDBJ whole genome shotgun (WGS) entry which is preliminary data.</text>
</comment>
<evidence type="ECO:0000313" key="3">
    <source>
        <dbReference type="Proteomes" id="UP000734854"/>
    </source>
</evidence>
<dbReference type="Proteomes" id="UP000734854">
    <property type="component" value="Unassembled WGS sequence"/>
</dbReference>
<dbReference type="AlphaFoldDB" id="A0A8J5LVW5"/>
<feature type="region of interest" description="Disordered" evidence="1">
    <location>
        <begin position="1"/>
        <end position="41"/>
    </location>
</feature>
<organism evidence="2 3">
    <name type="scientific">Zingiber officinale</name>
    <name type="common">Ginger</name>
    <name type="synonym">Amomum zingiber</name>
    <dbReference type="NCBI Taxonomy" id="94328"/>
    <lineage>
        <taxon>Eukaryota</taxon>
        <taxon>Viridiplantae</taxon>
        <taxon>Streptophyta</taxon>
        <taxon>Embryophyta</taxon>
        <taxon>Tracheophyta</taxon>
        <taxon>Spermatophyta</taxon>
        <taxon>Magnoliopsida</taxon>
        <taxon>Liliopsida</taxon>
        <taxon>Zingiberales</taxon>
        <taxon>Zingiberaceae</taxon>
        <taxon>Zingiber</taxon>
    </lineage>
</organism>
<dbReference type="GO" id="GO:2000022">
    <property type="term" value="P:regulation of jasmonic acid mediated signaling pathway"/>
    <property type="evidence" value="ECO:0007669"/>
    <property type="project" value="TreeGrafter"/>
</dbReference>
<feature type="compositionally biased region" description="Polar residues" evidence="1">
    <location>
        <begin position="26"/>
        <end position="41"/>
    </location>
</feature>
<proteinExistence type="predicted"/>
<keyword evidence="3" id="KW-1185">Reference proteome</keyword>
<dbReference type="Pfam" id="PF09425">
    <property type="entry name" value="Jas_motif"/>
    <property type="match status" value="1"/>
</dbReference>
<dbReference type="InterPro" id="IPR040390">
    <property type="entry name" value="TIFY/JAZ"/>
</dbReference>
<reference evidence="2 3" key="1">
    <citation type="submission" date="2020-08" db="EMBL/GenBank/DDBJ databases">
        <title>Plant Genome Project.</title>
        <authorList>
            <person name="Zhang R.-G."/>
        </authorList>
    </citation>
    <scope>NUCLEOTIDE SEQUENCE [LARGE SCALE GENOMIC DNA]</scope>
    <source>
        <tissue evidence="2">Rhizome</tissue>
    </source>
</reference>
<name>A0A8J5LVW5_ZINOF</name>
<accession>A0A8J5LVW5</accession>
<dbReference type="EMBL" id="JACMSC010000002">
    <property type="protein sequence ID" value="KAG6532842.1"/>
    <property type="molecule type" value="Genomic_DNA"/>
</dbReference>
<dbReference type="InterPro" id="IPR018467">
    <property type="entry name" value="CCT_CS"/>
</dbReference>
<gene>
    <name evidence="2" type="ORF">ZIOFF_006696</name>
</gene>
<evidence type="ECO:0000313" key="2">
    <source>
        <dbReference type="EMBL" id="KAG6532842.1"/>
    </source>
</evidence>
<sequence length="216" mass="22837">MDLFEAQSKVTSGDQSEIESVKTSEEGTPNFSLKDSPVTASETGISSPFGVGTLRRVCDFLLGYNFGEELSDDDAKAKSSSSIAAHHVLWRIHQCAQAIMFIAAATAVASRASANKTASVADATKAPAIVGSDAAPKAAQSPAASVLTRTLSFLSSSASAEELPIARRHSLQRFLEKRRNSARLCVPYRVVSNAPYASSKPLNTAEMASEAQTQLI</sequence>
<dbReference type="GO" id="GO:0009611">
    <property type="term" value="P:response to wounding"/>
    <property type="evidence" value="ECO:0007669"/>
    <property type="project" value="TreeGrafter"/>
</dbReference>
<evidence type="ECO:0000256" key="1">
    <source>
        <dbReference type="SAM" id="MobiDB-lite"/>
    </source>
</evidence>